<dbReference type="Gene3D" id="4.10.240.10">
    <property type="entry name" value="Zn(2)-C6 fungal-type DNA-binding domain"/>
    <property type="match status" value="1"/>
</dbReference>
<evidence type="ECO:0000256" key="3">
    <source>
        <dbReference type="ARBA" id="ARBA00012741"/>
    </source>
</evidence>
<dbReference type="Pfam" id="PF00172">
    <property type="entry name" value="Zn_clus"/>
    <property type="match status" value="1"/>
</dbReference>
<accession>A0A9N8NFM3</accession>
<dbReference type="InterPro" id="IPR013780">
    <property type="entry name" value="Glyco_hydro_b"/>
</dbReference>
<dbReference type="InterPro" id="IPR001138">
    <property type="entry name" value="Zn2Cys6_DnaBD"/>
</dbReference>
<dbReference type="CDD" id="cd00067">
    <property type="entry name" value="GAL4"/>
    <property type="match status" value="1"/>
</dbReference>
<evidence type="ECO:0000256" key="2">
    <source>
        <dbReference type="ARBA" id="ARBA00007806"/>
    </source>
</evidence>
<dbReference type="Gene3D" id="3.20.20.80">
    <property type="entry name" value="Glycosidases"/>
    <property type="match status" value="1"/>
</dbReference>
<evidence type="ECO:0000313" key="7">
    <source>
        <dbReference type="Proteomes" id="UP000746612"/>
    </source>
</evidence>
<dbReference type="CDD" id="cd06595">
    <property type="entry name" value="GH31_u1"/>
    <property type="match status" value="1"/>
</dbReference>
<evidence type="ECO:0000259" key="5">
    <source>
        <dbReference type="PROSITE" id="PS50048"/>
    </source>
</evidence>
<dbReference type="SUPFAM" id="SSF51445">
    <property type="entry name" value="(Trans)glycosidases"/>
    <property type="match status" value="1"/>
</dbReference>
<dbReference type="CDD" id="cd12148">
    <property type="entry name" value="fungal_TF_MHR"/>
    <property type="match status" value="1"/>
</dbReference>
<reference evidence="6" key="1">
    <citation type="submission" date="2021-03" db="EMBL/GenBank/DDBJ databases">
        <authorList>
            <person name="Alouane T."/>
            <person name="Langin T."/>
            <person name="Bonhomme L."/>
        </authorList>
    </citation>
    <scope>NUCLEOTIDE SEQUENCE</scope>
    <source>
        <strain evidence="6">MDC_Fg202</strain>
    </source>
</reference>
<dbReference type="SMART" id="SM00066">
    <property type="entry name" value="GAL4"/>
    <property type="match status" value="1"/>
</dbReference>
<dbReference type="AlphaFoldDB" id="A0A9N8NFM3"/>
<dbReference type="EC" id="3.2.1.20" evidence="3"/>
<dbReference type="InterPro" id="IPR048395">
    <property type="entry name" value="Glyco_hydro_31_C"/>
</dbReference>
<dbReference type="InterPro" id="IPR000322">
    <property type="entry name" value="Glyco_hydro_31_TIM"/>
</dbReference>
<evidence type="ECO:0000256" key="1">
    <source>
        <dbReference type="ARBA" id="ARBA00001657"/>
    </source>
</evidence>
<dbReference type="SUPFAM" id="SSF51011">
    <property type="entry name" value="Glycosyl hydrolase domain"/>
    <property type="match status" value="1"/>
</dbReference>
<evidence type="ECO:0000313" key="6">
    <source>
        <dbReference type="EMBL" id="CAG1971979.1"/>
    </source>
</evidence>
<protein>
    <recommendedName>
        <fullName evidence="3">alpha-glucosidase</fullName>
        <ecNumber evidence="3">3.2.1.20</ecNumber>
    </recommendedName>
</protein>
<dbReference type="Pfam" id="PF21365">
    <property type="entry name" value="Glyco_hydro_31_3rd"/>
    <property type="match status" value="1"/>
</dbReference>
<dbReference type="GO" id="GO:0005975">
    <property type="term" value="P:carbohydrate metabolic process"/>
    <property type="evidence" value="ECO:0007669"/>
    <property type="project" value="InterPro"/>
</dbReference>
<dbReference type="GO" id="GO:0008270">
    <property type="term" value="F:zinc ion binding"/>
    <property type="evidence" value="ECO:0007669"/>
    <property type="project" value="InterPro"/>
</dbReference>
<dbReference type="Gene3D" id="2.60.40.1760">
    <property type="entry name" value="glycosyl hydrolase (family 31)"/>
    <property type="match status" value="1"/>
</dbReference>
<dbReference type="InterPro" id="IPR036864">
    <property type="entry name" value="Zn2-C6_fun-type_DNA-bd_sf"/>
</dbReference>
<dbReference type="SUPFAM" id="SSF57701">
    <property type="entry name" value="Zn2/Cys6 DNA-binding domain"/>
    <property type="match status" value="1"/>
</dbReference>
<dbReference type="PROSITE" id="PS00463">
    <property type="entry name" value="ZN2_CY6_FUNGAL_1"/>
    <property type="match status" value="1"/>
</dbReference>
<gene>
    <name evidence="6" type="ORF">MDCFG202_LOCUS97588</name>
</gene>
<organism evidence="6 7">
    <name type="scientific">Gibberella zeae</name>
    <name type="common">Wheat head blight fungus</name>
    <name type="synonym">Fusarium graminearum</name>
    <dbReference type="NCBI Taxonomy" id="5518"/>
    <lineage>
        <taxon>Eukaryota</taxon>
        <taxon>Fungi</taxon>
        <taxon>Dikarya</taxon>
        <taxon>Ascomycota</taxon>
        <taxon>Pezizomycotina</taxon>
        <taxon>Sordariomycetes</taxon>
        <taxon>Hypocreomycetidae</taxon>
        <taxon>Hypocreales</taxon>
        <taxon>Nectriaceae</taxon>
        <taxon>Fusarium</taxon>
    </lineage>
</organism>
<dbReference type="Gene3D" id="2.60.40.1180">
    <property type="entry name" value="Golgi alpha-mannosidase II"/>
    <property type="match status" value="1"/>
</dbReference>
<name>A0A9N8NFM3_GIBZA</name>
<dbReference type="PROSITE" id="PS50048">
    <property type="entry name" value="ZN2_CY6_FUNGAL_2"/>
    <property type="match status" value="1"/>
</dbReference>
<sequence>MDDYKISSKPIANKDSIVTGPQWRFTLINDMVLRYEWAEDGVFEDRPSTFALNREFPTPKFTVSDEDDQLEIRADSFHVTYNKKRFDRYGLVISFTNKNTLWGADWRYGETVQNLGGTARTLDGVNGRCELEQGILSRAGYSVLDDSESMLLDPSTGFAAPRRSGDRIDGYLFSYGYDYKGAMRSFFAISGKQPVLPRWALGNWWSRYYPYTDDEYLKLMDKFEAEKVPLSVAVIDMDWHQVHGDHIPHAGWTGYTWNKELFKDPKAFTKALHDKKLKVTLNDHPHGGVYHHEDQYEDMAKDLGHDTSAKAPILFNPADPKFMHSYLNTLHRSLEKDGCDFWWIDWQQGPYSRVRGLDPLWLLNHYHFLDHQKQNGEDKAIIFSRFGGPGSHRYPVGFSGDSIMTWESLEFQPEFTATASNIGYGWWSHDIGGHMGGYRDDELATRWVQYGVFSPIMRLHSQMGLFTSKEPWLYRSEFAEAMKTFLRFRHRLVPYLYAANLDSAYRDDPVVQPLYWKFPTRDEAYGKPNQYFFGSQLVVAPVVKPRDKRTNHGAVDVWVPPGRHVDIFTGTVYDGDRDMRMFRSIKSLPVLAREGAIVPLDANLSPRNGGDNPEHMEVIVVVGENGEFTLVDEGSAEQGMGSDSTHFEYVQDKGQLKFRPEGRAWTIKFISITEIPDNFKVFKRNEFSDVDLDVKTNVEDYPSVPGLVVEIPSNSSEPGDVVICLGDDPQLSIIDPLKRIQDLILDYQMDMWTKGKLWGVVKASQPTQLGKWGKLNSNIVTFFPSRLIMTTRLRNANPCDGCALRRVKCEQGKPCYECLLRGIECTALRTRKKRGPKGGVRTTTKDKVERFQESIKNNQSCTSQSVTPLPSYRIPLPEYQRILTISKRLATSIWIVINPEHLLTKISENSEDYESHALAAALCAATIAQLRLPEHAGPLNTTSSLQFAAECLQLRELYDYRESYTLDSPLIPFFMHVYHSNGNKLRTAGLFLREAVTQVQLLQLGYPETYAHLSTSEQSLRLRIYWLVLITERTYSAQHGLQAVLQVIDVFPDIQDDMADERRMQAFVSLTRLFAYLESNLTTFSSNQQPLERQKLVSYQAALCLDSHDHAAREAQRVDLFVTRQWIRLILWEYTARHFAMSCYPDDEAFSLFLPVKIGHKMLSLFSMVTNAAIKTHGYGIELKVFRLADTMLDIIACTPVSAHGNGMLVGAGDVLYSLQHVLHSVGGKDSGFLHKIQNRMSQLELTTGSWPYLALSEAGEVVEEIEDDNEL</sequence>
<dbReference type="GO" id="GO:0004558">
    <property type="term" value="F:alpha-1,4-glucosidase activity"/>
    <property type="evidence" value="ECO:0007669"/>
    <property type="project" value="UniProtKB-EC"/>
</dbReference>
<comment type="catalytic activity">
    <reaction evidence="1">
        <text>Hydrolysis of terminal, non-reducing (1-&gt;4)-linked alpha-D-glucose residues with release of alpha-D-glucose.</text>
        <dbReference type="EC" id="3.2.1.20"/>
    </reaction>
</comment>
<comment type="caution">
    <text evidence="6">The sequence shown here is derived from an EMBL/GenBank/DDBJ whole genome shotgun (WGS) entry which is preliminary data.</text>
</comment>
<evidence type="ECO:0000256" key="4">
    <source>
        <dbReference type="ARBA" id="ARBA00023242"/>
    </source>
</evidence>
<dbReference type="Pfam" id="PF01055">
    <property type="entry name" value="Glyco_hydro_31_2nd"/>
    <property type="match status" value="1"/>
</dbReference>
<dbReference type="Proteomes" id="UP000746612">
    <property type="component" value="Unassembled WGS sequence"/>
</dbReference>
<dbReference type="PANTHER" id="PTHR22762:SF89">
    <property type="entry name" value="ALPHA-XYLOSIDASE"/>
    <property type="match status" value="1"/>
</dbReference>
<dbReference type="GO" id="GO:0006491">
    <property type="term" value="P:N-glycan processing"/>
    <property type="evidence" value="ECO:0007669"/>
    <property type="project" value="TreeGrafter"/>
</dbReference>
<dbReference type="GO" id="GO:0000981">
    <property type="term" value="F:DNA-binding transcription factor activity, RNA polymerase II-specific"/>
    <property type="evidence" value="ECO:0007669"/>
    <property type="project" value="InterPro"/>
</dbReference>
<comment type="similarity">
    <text evidence="2">Belongs to the glycosyl hydrolase 31 family.</text>
</comment>
<proteinExistence type="inferred from homology"/>
<feature type="domain" description="Zn(2)-C6 fungal-type" evidence="5">
    <location>
        <begin position="798"/>
        <end position="827"/>
    </location>
</feature>
<dbReference type="PANTHER" id="PTHR22762">
    <property type="entry name" value="ALPHA-GLUCOSIDASE"/>
    <property type="match status" value="1"/>
</dbReference>
<keyword evidence="4" id="KW-0539">Nucleus</keyword>
<dbReference type="InterPro" id="IPR017853">
    <property type="entry name" value="GH"/>
</dbReference>
<dbReference type="EMBL" id="CAJPIJ010000090">
    <property type="protein sequence ID" value="CAG1971979.1"/>
    <property type="molecule type" value="Genomic_DNA"/>
</dbReference>